<evidence type="ECO:0000313" key="2">
    <source>
        <dbReference type="Proteomes" id="UP000273854"/>
    </source>
</evidence>
<accession>A0A3M5PHT9</accession>
<dbReference type="AlphaFoldDB" id="A0A3M5PHT9"/>
<proteinExistence type="predicted"/>
<dbReference type="OrthoDB" id="9816185at2"/>
<dbReference type="Proteomes" id="UP000273854">
    <property type="component" value="Unassembled WGS sequence"/>
</dbReference>
<evidence type="ECO:0000313" key="1">
    <source>
        <dbReference type="EMBL" id="RMT83885.1"/>
    </source>
</evidence>
<sequence>MKYLSLLRVRTECAWLDQAILSEKDNAKLLHYLKFTLHEHYRKFDAVIDDYKTAPAPSRIGVTAQVLKAFYSNPPTALRGSFKLRRTDHQLDECPYCGYPSPPDTLDHFIPKEKWPEFAIFSNNLVPQCRDCAPIKGHRYYCSDKRQALFLHPMYSAALSAVRFDVDITMEHEKPLFKPRFSIEKSTSEEEANRIKLHLRALKVPKRIVAYCEHQYKRWGRLVREKGCNIKKSFETRLDEYGGHAYASNWAAAFYLGVLSRPEVIKSLQGDVHQKPSCVPECTLPLMLDEDE</sequence>
<gene>
    <name evidence="1" type="ORF">ALP40_02229</name>
</gene>
<reference evidence="1 2" key="1">
    <citation type="submission" date="2018-08" db="EMBL/GenBank/DDBJ databases">
        <title>Recombination of ecologically and evolutionarily significant loci maintains genetic cohesion in the Pseudomonas syringae species complex.</title>
        <authorList>
            <person name="Dillon M."/>
            <person name="Thakur S."/>
            <person name="Almeida R.N.D."/>
            <person name="Weir B.S."/>
            <person name="Guttman D.S."/>
        </authorList>
    </citation>
    <scope>NUCLEOTIDE SEQUENCE [LARGE SCALE GENOMIC DNA]</scope>
    <source>
        <strain evidence="1 2">ICMP 19473</strain>
    </source>
</reference>
<dbReference type="EMBL" id="RBTP01000012">
    <property type="protein sequence ID" value="RMT83885.1"/>
    <property type="molecule type" value="Genomic_DNA"/>
</dbReference>
<protein>
    <recommendedName>
        <fullName evidence="3">HNH endonuclease</fullName>
    </recommendedName>
</protein>
<comment type="caution">
    <text evidence="1">The sequence shown here is derived from an EMBL/GenBank/DDBJ whole genome shotgun (WGS) entry which is preliminary data.</text>
</comment>
<dbReference type="RefSeq" id="WP_147478289.1">
    <property type="nucleotide sequence ID" value="NZ_RBTP01000012.1"/>
</dbReference>
<evidence type="ECO:0008006" key="3">
    <source>
        <dbReference type="Google" id="ProtNLM"/>
    </source>
</evidence>
<dbReference type="Gene3D" id="1.10.30.50">
    <property type="match status" value="1"/>
</dbReference>
<organism evidence="1 2">
    <name type="scientific">Pseudomonas viridiflava</name>
    <name type="common">Phytomonas viridiflava</name>
    <dbReference type="NCBI Taxonomy" id="33069"/>
    <lineage>
        <taxon>Bacteria</taxon>
        <taxon>Pseudomonadati</taxon>
        <taxon>Pseudomonadota</taxon>
        <taxon>Gammaproteobacteria</taxon>
        <taxon>Pseudomonadales</taxon>
        <taxon>Pseudomonadaceae</taxon>
        <taxon>Pseudomonas</taxon>
    </lineage>
</organism>
<name>A0A3M5PHT9_PSEVI</name>